<feature type="chain" id="PRO_5026011202" evidence="1">
    <location>
        <begin position="25"/>
        <end position="102"/>
    </location>
</feature>
<dbReference type="EMBL" id="CP050321">
    <property type="protein sequence ID" value="QIR28007.1"/>
    <property type="molecule type" value="Genomic_DNA"/>
</dbReference>
<feature type="signal peptide" evidence="1">
    <location>
        <begin position="1"/>
        <end position="24"/>
    </location>
</feature>
<dbReference type="RefSeq" id="WP_163448135.1">
    <property type="nucleotide sequence ID" value="NZ_CP050321.1"/>
</dbReference>
<evidence type="ECO:0000256" key="1">
    <source>
        <dbReference type="SAM" id="SignalP"/>
    </source>
</evidence>
<name>A0A6G9RNY7_9ENTR</name>
<sequence length="102" mass="11421">MQTFPRFFTAIISSLAFFCFSALAANSGVIHFRGQIVEPPCDYQPSPTKMSVNCYQDGKNHVQTVSMKSLLQGQQFVNDKSTATLHWLNTDKNAAILTVQYK</sequence>
<evidence type="ECO:0000313" key="3">
    <source>
        <dbReference type="Proteomes" id="UP000503580"/>
    </source>
</evidence>
<accession>A0A6G9RNY7</accession>
<proteinExistence type="predicted"/>
<reference evidence="2 3" key="1">
    <citation type="submission" date="2020-02" db="EMBL/GenBank/DDBJ databases">
        <title>Whole genome PO2S7.</title>
        <authorList>
            <person name="Singha K.M."/>
        </authorList>
    </citation>
    <scope>NUCLEOTIDE SEQUENCE [LARGE SCALE GENOMIC DNA]</scope>
    <source>
        <strain evidence="2 3">PO2S7</strain>
    </source>
</reference>
<dbReference type="AlphaFoldDB" id="A0A6G9RNY7"/>
<dbReference type="KEGG" id="kgn:GY169_14855"/>
<keyword evidence="1" id="KW-0732">Signal</keyword>
<keyword evidence="3" id="KW-1185">Reference proteome</keyword>
<evidence type="ECO:0000313" key="2">
    <source>
        <dbReference type="EMBL" id="QIR28007.1"/>
    </source>
</evidence>
<organism evidence="2 3">
    <name type="scientific">Kluyvera genomosp. 3</name>
    <dbReference type="NCBI Taxonomy" id="2774055"/>
    <lineage>
        <taxon>Bacteria</taxon>
        <taxon>Pseudomonadati</taxon>
        <taxon>Pseudomonadota</taxon>
        <taxon>Gammaproteobacteria</taxon>
        <taxon>Enterobacterales</taxon>
        <taxon>Enterobacteriaceae</taxon>
        <taxon>Kluyvera</taxon>
    </lineage>
</organism>
<gene>
    <name evidence="2" type="ORF">GY169_14855</name>
</gene>
<dbReference type="Proteomes" id="UP000503580">
    <property type="component" value="Chromosome"/>
</dbReference>
<protein>
    <submittedName>
        <fullName evidence="2">Type 1 fimbrial protein</fullName>
    </submittedName>
</protein>